<organism evidence="2 3">
    <name type="scientific">Capsaspora owczarzaki (strain ATCC 30864)</name>
    <dbReference type="NCBI Taxonomy" id="595528"/>
    <lineage>
        <taxon>Eukaryota</taxon>
        <taxon>Filasterea</taxon>
        <taxon>Capsaspora</taxon>
    </lineage>
</organism>
<dbReference type="EMBL" id="KE346369">
    <property type="protein sequence ID" value="KJE95485.1"/>
    <property type="molecule type" value="Genomic_DNA"/>
</dbReference>
<evidence type="ECO:0000313" key="2">
    <source>
        <dbReference type="EMBL" id="KJE95485.1"/>
    </source>
</evidence>
<dbReference type="InParanoid" id="A0A0D2WT21"/>
<accession>A0A0D2WT21</accession>
<evidence type="ECO:0000313" key="3">
    <source>
        <dbReference type="Proteomes" id="UP000008743"/>
    </source>
</evidence>
<sequence length="278" mass="30319">MAHNNKHNNKTNNNTNKQHKQTNKRTTTGARQRTTRHHQLELHLCAFRRVPDNSQKHVHPHVWRARETKVRAVLLGMGVGARESHGCSIEQRNAGALEGLGDDNVLITLLGGELEGVVAGILDGLGAAAFAAAVPVTAGVVARRGGSPNQQGRAVVVVAELDHLLRANRHEALKRFPEGLVGHVPRRRVNPQANVGEENVHQAEHLGDLGLQRVVVDDRQGLLASKVEQVGREGERDGEVDLRVVGRVRASIFIRGLCHVESSRVDRQGQGIVGLTRE</sequence>
<dbReference type="AlphaFoldDB" id="A0A0D2WT21"/>
<dbReference type="Proteomes" id="UP000008743">
    <property type="component" value="Unassembled WGS sequence"/>
</dbReference>
<name>A0A0D2WT21_CAPO3</name>
<feature type="region of interest" description="Disordered" evidence="1">
    <location>
        <begin position="1"/>
        <end position="36"/>
    </location>
</feature>
<keyword evidence="3" id="KW-1185">Reference proteome</keyword>
<proteinExistence type="predicted"/>
<protein>
    <submittedName>
        <fullName evidence="2">Uncharacterized protein</fullName>
    </submittedName>
</protein>
<evidence type="ECO:0000256" key="1">
    <source>
        <dbReference type="SAM" id="MobiDB-lite"/>
    </source>
</evidence>
<reference evidence="3" key="1">
    <citation type="submission" date="2011-02" db="EMBL/GenBank/DDBJ databases">
        <title>The Genome Sequence of Capsaspora owczarzaki ATCC 30864.</title>
        <authorList>
            <person name="Russ C."/>
            <person name="Cuomo C."/>
            <person name="Burger G."/>
            <person name="Gray M.W."/>
            <person name="Holland P.W.H."/>
            <person name="King N."/>
            <person name="Lang F.B.F."/>
            <person name="Roger A.J."/>
            <person name="Ruiz-Trillo I."/>
            <person name="Young S.K."/>
            <person name="Zeng Q."/>
            <person name="Gargeya S."/>
            <person name="Alvarado L."/>
            <person name="Berlin A."/>
            <person name="Chapman S.B."/>
            <person name="Chen Z."/>
            <person name="Freedman E."/>
            <person name="Gellesch M."/>
            <person name="Goldberg J."/>
            <person name="Griggs A."/>
            <person name="Gujja S."/>
            <person name="Heilman E."/>
            <person name="Heiman D."/>
            <person name="Howarth C."/>
            <person name="Mehta T."/>
            <person name="Neiman D."/>
            <person name="Pearson M."/>
            <person name="Roberts A."/>
            <person name="Saif S."/>
            <person name="Shea T."/>
            <person name="Shenoy N."/>
            <person name="Sisk P."/>
            <person name="Stolte C."/>
            <person name="Sykes S."/>
            <person name="White J."/>
            <person name="Yandava C."/>
            <person name="Haas B."/>
            <person name="Nusbaum C."/>
            <person name="Birren B."/>
        </authorList>
    </citation>
    <scope>NUCLEOTIDE SEQUENCE</scope>
    <source>
        <strain evidence="3">ATCC 30864</strain>
    </source>
</reference>
<gene>
    <name evidence="2" type="ORF">CAOG_009929</name>
</gene>